<dbReference type="PANTHER" id="PTHR19211:SF14">
    <property type="entry name" value="ATP-BINDING CASSETTE SUB-FAMILY F MEMBER 1"/>
    <property type="match status" value="1"/>
</dbReference>
<evidence type="ECO:0000259" key="7">
    <source>
        <dbReference type="PROSITE" id="PS50893"/>
    </source>
</evidence>
<sequence length="628" mass="68176">MLVLTDLTVRIAGRLLIDHASVQIPAGARVGLVGRNGTGKSTLFRTITGELHADTGDIGLPARTVVGTLPQEAPNGPEPLIDVVLAAHTERTALLAEAETATDPHRIAWLHTRLADIGAHAAPARAAAILHGLGFSHEDQKRPVAEFSGGWRMRVALAAVLFREPDLLLLDEPTNYLDLEGTLWLEEHLARYPHTVIVVSHDRDLLDKAVDSILHLENGKLTLYRGTYTTFERTRRERLELDQKLARKLEAQRAHLTAFVERFRAKATKARQAQSRLKMLARLGPAPTRVSDEVREIVLPAPAKLLSPPILALDDVAVGYEPDRPVLRRVTLRIDNDDRIALLGANGNGKSTLVKLIAGRIAAQAGRVTRADKLTVGYFAQHQLDELDEGASVYMHVRRLMPDAGEAAVRAKAGAIGFSGEAADTLVGKLSGGEKARLLLGLATFHAPHLLLLDEPTNHLDIDSRAALIEAVNDFPGAVVMVSHDRHLLDACADRLWLVANGGVAPFDGDIDDYRRLVLAGDDRIERADKDASRGASRTDQRRAAAERRAGLAPLKKRIGALEKRIETLQKRVAEIDAALADPALYARDGARAAMLGKERADTTAALAAAEDEWLALSAEYEDAMAAE</sequence>
<dbReference type="GO" id="GO:0003677">
    <property type="term" value="F:DNA binding"/>
    <property type="evidence" value="ECO:0007669"/>
    <property type="project" value="InterPro"/>
</dbReference>
<dbReference type="PANTHER" id="PTHR19211">
    <property type="entry name" value="ATP-BINDING TRANSPORT PROTEIN-RELATED"/>
    <property type="match status" value="1"/>
</dbReference>
<proteinExistence type="inferred from homology"/>
<name>A0A3S4DHT5_9BRAD</name>
<dbReference type="Pfam" id="PF12848">
    <property type="entry name" value="ABC_tran_Xtn"/>
    <property type="match status" value="1"/>
</dbReference>
<dbReference type="SUPFAM" id="SSF52540">
    <property type="entry name" value="P-loop containing nucleoside triphosphate hydrolases"/>
    <property type="match status" value="2"/>
</dbReference>
<keyword evidence="9" id="KW-1185">Reference proteome</keyword>
<dbReference type="EMBL" id="UWOC01000178">
    <property type="protein sequence ID" value="VCU10731.1"/>
    <property type="molecule type" value="Genomic_DNA"/>
</dbReference>
<evidence type="ECO:0000313" key="9">
    <source>
        <dbReference type="Proteomes" id="UP000289200"/>
    </source>
</evidence>
<dbReference type="Proteomes" id="UP000289200">
    <property type="component" value="Unassembled WGS sequence"/>
</dbReference>
<evidence type="ECO:0000256" key="2">
    <source>
        <dbReference type="ARBA" id="ARBA00022737"/>
    </source>
</evidence>
<dbReference type="Gene3D" id="3.40.50.300">
    <property type="entry name" value="P-loop containing nucleotide triphosphate hydrolases"/>
    <property type="match status" value="2"/>
</dbReference>
<evidence type="ECO:0000256" key="4">
    <source>
        <dbReference type="ARBA" id="ARBA00022840"/>
    </source>
</evidence>
<evidence type="ECO:0000256" key="3">
    <source>
        <dbReference type="ARBA" id="ARBA00022741"/>
    </source>
</evidence>
<keyword evidence="3" id="KW-0547">Nucleotide-binding</keyword>
<keyword evidence="5" id="KW-0175">Coiled coil</keyword>
<gene>
    <name evidence="8" type="primary">yheS_2</name>
    <name evidence="8" type="ORF">RHODGE_RHODGE_03933</name>
</gene>
<evidence type="ECO:0000256" key="6">
    <source>
        <dbReference type="SAM" id="MobiDB-lite"/>
    </source>
</evidence>
<dbReference type="InterPro" id="IPR037118">
    <property type="entry name" value="Val-tRNA_synth_C_sf"/>
</dbReference>
<keyword evidence="4 8" id="KW-0067">ATP-binding</keyword>
<evidence type="ECO:0000256" key="1">
    <source>
        <dbReference type="ARBA" id="ARBA00005417"/>
    </source>
</evidence>
<dbReference type="OrthoDB" id="9808609at2"/>
<dbReference type="InterPro" id="IPR027417">
    <property type="entry name" value="P-loop_NTPase"/>
</dbReference>
<evidence type="ECO:0000256" key="5">
    <source>
        <dbReference type="SAM" id="Coils"/>
    </source>
</evidence>
<comment type="similarity">
    <text evidence="1">Belongs to the ABC transporter superfamily.</text>
</comment>
<dbReference type="Pfam" id="PF00005">
    <property type="entry name" value="ABC_tran"/>
    <property type="match status" value="2"/>
</dbReference>
<feature type="region of interest" description="Disordered" evidence="6">
    <location>
        <begin position="529"/>
        <end position="549"/>
    </location>
</feature>
<dbReference type="InterPro" id="IPR003593">
    <property type="entry name" value="AAA+_ATPase"/>
</dbReference>
<feature type="domain" description="ABC transporter" evidence="7">
    <location>
        <begin position="311"/>
        <end position="527"/>
    </location>
</feature>
<dbReference type="FunFam" id="3.40.50.300:FF:000011">
    <property type="entry name" value="Putative ABC transporter ATP-binding component"/>
    <property type="match status" value="1"/>
</dbReference>
<dbReference type="InterPro" id="IPR017871">
    <property type="entry name" value="ABC_transporter-like_CS"/>
</dbReference>
<dbReference type="InterPro" id="IPR032524">
    <property type="entry name" value="ABC_tran_C"/>
</dbReference>
<dbReference type="InterPro" id="IPR032781">
    <property type="entry name" value="ABC_tran_Xtn"/>
</dbReference>
<feature type="coiled-coil region" evidence="5">
    <location>
        <begin position="552"/>
        <end position="579"/>
    </location>
</feature>
<organism evidence="8 9">
    <name type="scientific">Rhodoplanes serenus</name>
    <dbReference type="NCBI Taxonomy" id="200615"/>
    <lineage>
        <taxon>Bacteria</taxon>
        <taxon>Pseudomonadati</taxon>
        <taxon>Pseudomonadota</taxon>
        <taxon>Alphaproteobacteria</taxon>
        <taxon>Hyphomicrobiales</taxon>
        <taxon>Nitrobacteraceae</taxon>
        <taxon>Rhodoplanes</taxon>
    </lineage>
</organism>
<evidence type="ECO:0000313" key="8">
    <source>
        <dbReference type="EMBL" id="VCU10731.1"/>
    </source>
</evidence>
<accession>A0A3S4DHT5</accession>
<comment type="caution">
    <text evidence="8">The sequence shown here is derived from an EMBL/GenBank/DDBJ whole genome shotgun (WGS) entry which is preliminary data.</text>
</comment>
<dbReference type="InterPro" id="IPR050611">
    <property type="entry name" value="ABCF"/>
</dbReference>
<dbReference type="Pfam" id="PF16326">
    <property type="entry name" value="ABC_tran_CTD"/>
    <property type="match status" value="1"/>
</dbReference>
<dbReference type="CDD" id="cd03221">
    <property type="entry name" value="ABCF_EF-3"/>
    <property type="match status" value="2"/>
</dbReference>
<dbReference type="InterPro" id="IPR003439">
    <property type="entry name" value="ABC_transporter-like_ATP-bd"/>
</dbReference>
<dbReference type="RefSeq" id="WP_129610795.1">
    <property type="nucleotide sequence ID" value="NZ_UWOC01000178.1"/>
</dbReference>
<reference evidence="9" key="1">
    <citation type="submission" date="2018-10" db="EMBL/GenBank/DDBJ databases">
        <authorList>
            <person name="Peiro R."/>
            <person name="Begona"/>
            <person name="Cbmso G."/>
            <person name="Lopez M."/>
            <person name="Gonzalez S."/>
            <person name="Sacristan E."/>
            <person name="Castillo E."/>
        </authorList>
    </citation>
    <scope>NUCLEOTIDE SEQUENCE [LARGE SCALE GENOMIC DNA]</scope>
</reference>
<dbReference type="Gene3D" id="1.10.287.380">
    <property type="entry name" value="Valyl-tRNA synthetase, C-terminal domain"/>
    <property type="match status" value="1"/>
</dbReference>
<keyword evidence="2" id="KW-0677">Repeat</keyword>
<dbReference type="SMART" id="SM00382">
    <property type="entry name" value="AAA"/>
    <property type="match status" value="2"/>
</dbReference>
<dbReference type="GO" id="GO:0016887">
    <property type="term" value="F:ATP hydrolysis activity"/>
    <property type="evidence" value="ECO:0007669"/>
    <property type="project" value="InterPro"/>
</dbReference>
<dbReference type="AlphaFoldDB" id="A0A3S4DHT5"/>
<feature type="domain" description="ABC transporter" evidence="7">
    <location>
        <begin position="2"/>
        <end position="243"/>
    </location>
</feature>
<dbReference type="PROSITE" id="PS00211">
    <property type="entry name" value="ABC_TRANSPORTER_1"/>
    <property type="match status" value="2"/>
</dbReference>
<protein>
    <submittedName>
        <fullName evidence="8">ABC transporter ATP-binding protein YheS</fullName>
    </submittedName>
</protein>
<dbReference type="PROSITE" id="PS50893">
    <property type="entry name" value="ABC_TRANSPORTER_2"/>
    <property type="match status" value="2"/>
</dbReference>
<dbReference type="GO" id="GO:0005524">
    <property type="term" value="F:ATP binding"/>
    <property type="evidence" value="ECO:0007669"/>
    <property type="project" value="UniProtKB-KW"/>
</dbReference>